<protein>
    <recommendedName>
        <fullName evidence="5">Tetratricopeptide repeat protein</fullName>
    </recommendedName>
</protein>
<evidence type="ECO:0000313" key="3">
    <source>
        <dbReference type="EMBL" id="AIF47119.1"/>
    </source>
</evidence>
<feature type="region of interest" description="Disordered" evidence="1">
    <location>
        <begin position="1"/>
        <end position="64"/>
    </location>
</feature>
<dbReference type="KEGG" id="dja:HY57_07455"/>
<evidence type="ECO:0000256" key="2">
    <source>
        <dbReference type="SAM" id="Phobius"/>
    </source>
</evidence>
<dbReference type="RefSeq" id="WP_019466379.1">
    <property type="nucleotide sequence ID" value="NZ_ALOY01000173.1"/>
</dbReference>
<gene>
    <name evidence="3" type="ORF">HY57_07455</name>
</gene>
<sequence>MNGRKDQNDRGSAGRTEPTLGDLDNLDGKEPKPGKREDDGLPKFSIDPDMVRPAPPPPPERGYRRRGWLIPLVLLVVIGVGTSVWIGQDKLRGLVPNTELDGILGRAETALQQGHLDGTDGSSARELFEAARALQPDNDRARDGLRNVGQAEIARADAALQAHKLDEASQALTAARELLGGGSDVDRLTQALAAARNGVVPTDHLIEQAQQAFDAGKLDGDGGAGDLYRRVLAADPNNAVAKHGLDKVGDALAVQVHKALDAGDRATASALVDRIAVLLPNYAELPALRAALVQVNEQGNNALADAIKQGQDALRDGRVSGQGDDTAQAHFKAALAIDPDNADAKAGMGQVAQALIVQANAALDHGDSTHARELIEQAAALAPHSADLAAARARLGEEHRSNASQVAKDVAGDVASEAAADNSEEMQHPPLTPQQSAELGRIIQRADTAAHQGNLMLPPGDSAYDLYRQALAMDGNNPVARQGLELLPALAITQFNQALASGNLPAAGNRLADLSDLSPGNTNQGVLRQRLAGAWMDQAEQQLQSGDRAGAAQSLDSARKLSPGNPRLATLMARLQSGG</sequence>
<dbReference type="Proteomes" id="UP000027987">
    <property type="component" value="Chromosome"/>
</dbReference>
<keyword evidence="4" id="KW-1185">Reference proteome</keyword>
<reference evidence="3 4" key="1">
    <citation type="submission" date="2014-07" db="EMBL/GenBank/DDBJ databases">
        <title>Complete Genome Sequence of Dyella japonica Strain A8 Isolated from Malaysian Tropical Soil.</title>
        <authorList>
            <person name="Hui R.K.H."/>
            <person name="Chen J.-W."/>
            <person name="Chan K.-G."/>
            <person name="Leung F.C.C."/>
        </authorList>
    </citation>
    <scope>NUCLEOTIDE SEQUENCE [LARGE SCALE GENOMIC DNA]</scope>
    <source>
        <strain evidence="3 4">A8</strain>
    </source>
</reference>
<evidence type="ECO:0000313" key="4">
    <source>
        <dbReference type="Proteomes" id="UP000027987"/>
    </source>
</evidence>
<dbReference type="AlphaFoldDB" id="A0A075JYZ7"/>
<dbReference type="SUPFAM" id="SSF48452">
    <property type="entry name" value="TPR-like"/>
    <property type="match status" value="1"/>
</dbReference>
<proteinExistence type="predicted"/>
<dbReference type="PATRIC" id="fig|1217721.7.peg.1552"/>
<dbReference type="Gene3D" id="1.25.40.10">
    <property type="entry name" value="Tetratricopeptide repeat domain"/>
    <property type="match status" value="3"/>
</dbReference>
<dbReference type="InterPro" id="IPR011990">
    <property type="entry name" value="TPR-like_helical_dom_sf"/>
</dbReference>
<name>A0A075JYZ7_9GAMM</name>
<dbReference type="EMBL" id="CP008884">
    <property type="protein sequence ID" value="AIF47119.1"/>
    <property type="molecule type" value="Genomic_DNA"/>
</dbReference>
<keyword evidence="2" id="KW-0472">Membrane</keyword>
<keyword evidence="2" id="KW-0812">Transmembrane</keyword>
<dbReference type="STRING" id="1217721.HY57_07455"/>
<feature type="compositionally biased region" description="Basic and acidic residues" evidence="1">
    <location>
        <begin position="26"/>
        <end position="41"/>
    </location>
</feature>
<evidence type="ECO:0008006" key="5">
    <source>
        <dbReference type="Google" id="ProtNLM"/>
    </source>
</evidence>
<evidence type="ECO:0000256" key="1">
    <source>
        <dbReference type="SAM" id="MobiDB-lite"/>
    </source>
</evidence>
<feature type="region of interest" description="Disordered" evidence="1">
    <location>
        <begin position="412"/>
        <end position="435"/>
    </location>
</feature>
<feature type="region of interest" description="Disordered" evidence="1">
    <location>
        <begin position="543"/>
        <end position="566"/>
    </location>
</feature>
<organism evidence="3 4">
    <name type="scientific">Dyella japonica A8</name>
    <dbReference type="NCBI Taxonomy" id="1217721"/>
    <lineage>
        <taxon>Bacteria</taxon>
        <taxon>Pseudomonadati</taxon>
        <taxon>Pseudomonadota</taxon>
        <taxon>Gammaproteobacteria</taxon>
        <taxon>Lysobacterales</taxon>
        <taxon>Rhodanobacteraceae</taxon>
        <taxon>Dyella</taxon>
    </lineage>
</organism>
<keyword evidence="2" id="KW-1133">Transmembrane helix</keyword>
<dbReference type="OrthoDB" id="5935824at2"/>
<dbReference type="HOGENOM" id="CLU_484735_0_0_6"/>
<accession>A0A075JYZ7</accession>
<feature type="transmembrane region" description="Helical" evidence="2">
    <location>
        <begin position="68"/>
        <end position="87"/>
    </location>
</feature>